<evidence type="ECO:0000313" key="11">
    <source>
        <dbReference type="EMBL" id="CAB5053333.1"/>
    </source>
</evidence>
<dbReference type="PANTHER" id="PTHR20855">
    <property type="entry name" value="ADIPOR/PROGESTIN RECEPTOR-RELATED"/>
    <property type="match status" value="1"/>
</dbReference>
<feature type="transmembrane region" description="Helical" evidence="6">
    <location>
        <begin position="173"/>
        <end position="196"/>
    </location>
</feature>
<dbReference type="PANTHER" id="PTHR20855:SF3">
    <property type="entry name" value="LD03007P"/>
    <property type="match status" value="1"/>
</dbReference>
<dbReference type="AlphaFoldDB" id="A0A6J7FN65"/>
<evidence type="ECO:0000256" key="3">
    <source>
        <dbReference type="ARBA" id="ARBA00022989"/>
    </source>
</evidence>
<evidence type="ECO:0000313" key="7">
    <source>
        <dbReference type="EMBL" id="CAB4708389.1"/>
    </source>
</evidence>
<organism evidence="9">
    <name type="scientific">freshwater metagenome</name>
    <dbReference type="NCBI Taxonomy" id="449393"/>
    <lineage>
        <taxon>unclassified sequences</taxon>
        <taxon>metagenomes</taxon>
        <taxon>ecological metagenomes</taxon>
    </lineage>
</organism>
<feature type="region of interest" description="Disordered" evidence="5">
    <location>
        <begin position="1"/>
        <end position="22"/>
    </location>
</feature>
<reference evidence="9" key="1">
    <citation type="submission" date="2020-05" db="EMBL/GenBank/DDBJ databases">
        <authorList>
            <person name="Chiriac C."/>
            <person name="Salcher M."/>
            <person name="Ghai R."/>
            <person name="Kavagutti S V."/>
        </authorList>
    </citation>
    <scope>NUCLEOTIDE SEQUENCE</scope>
</reference>
<protein>
    <submittedName>
        <fullName evidence="9">Unannotated protein</fullName>
    </submittedName>
</protein>
<gene>
    <name evidence="7" type="ORF">UFOPK2593_01025</name>
    <name evidence="8" type="ORF">UFOPK2894_00797</name>
    <name evidence="9" type="ORF">UFOPK3492_00735</name>
    <name evidence="10" type="ORF">UFOPK4234_00811</name>
    <name evidence="11" type="ORF">UFOPK4295_01157</name>
</gene>
<dbReference type="EMBL" id="CAEZXW010000067">
    <property type="protein sequence ID" value="CAB4708389.1"/>
    <property type="molecule type" value="Genomic_DNA"/>
</dbReference>
<feature type="transmembrane region" description="Helical" evidence="6">
    <location>
        <begin position="33"/>
        <end position="54"/>
    </location>
</feature>
<dbReference type="Pfam" id="PF03006">
    <property type="entry name" value="HlyIII"/>
    <property type="match status" value="1"/>
</dbReference>
<feature type="transmembrane region" description="Helical" evidence="6">
    <location>
        <begin position="208"/>
        <end position="232"/>
    </location>
</feature>
<evidence type="ECO:0000313" key="8">
    <source>
        <dbReference type="EMBL" id="CAB4774787.1"/>
    </source>
</evidence>
<feature type="transmembrane region" description="Helical" evidence="6">
    <location>
        <begin position="122"/>
        <end position="142"/>
    </location>
</feature>
<feature type="transmembrane region" description="Helical" evidence="6">
    <location>
        <begin position="60"/>
        <end position="79"/>
    </location>
</feature>
<evidence type="ECO:0000256" key="6">
    <source>
        <dbReference type="SAM" id="Phobius"/>
    </source>
</evidence>
<evidence type="ECO:0000313" key="10">
    <source>
        <dbReference type="EMBL" id="CAB5038486.1"/>
    </source>
</evidence>
<evidence type="ECO:0000256" key="4">
    <source>
        <dbReference type="ARBA" id="ARBA00023136"/>
    </source>
</evidence>
<keyword evidence="3 6" id="KW-1133">Transmembrane helix</keyword>
<dbReference type="GO" id="GO:0016020">
    <property type="term" value="C:membrane"/>
    <property type="evidence" value="ECO:0007669"/>
    <property type="project" value="UniProtKB-SubCell"/>
</dbReference>
<dbReference type="EMBL" id="CAFBMD010000046">
    <property type="protein sequence ID" value="CAB4896976.1"/>
    <property type="molecule type" value="Genomic_DNA"/>
</dbReference>
<feature type="transmembrane region" description="Helical" evidence="6">
    <location>
        <begin position="100"/>
        <end position="116"/>
    </location>
</feature>
<evidence type="ECO:0000256" key="1">
    <source>
        <dbReference type="ARBA" id="ARBA00004141"/>
    </source>
</evidence>
<evidence type="ECO:0000313" key="9">
    <source>
        <dbReference type="EMBL" id="CAB4896976.1"/>
    </source>
</evidence>
<dbReference type="InterPro" id="IPR004254">
    <property type="entry name" value="AdipoR/HlyIII-related"/>
</dbReference>
<keyword evidence="4 6" id="KW-0472">Membrane</keyword>
<dbReference type="EMBL" id="CAFBQF010000065">
    <property type="protein sequence ID" value="CAB5053333.1"/>
    <property type="molecule type" value="Genomic_DNA"/>
</dbReference>
<feature type="transmembrane region" description="Helical" evidence="6">
    <location>
        <begin position="149"/>
        <end position="167"/>
    </location>
</feature>
<dbReference type="EMBL" id="CAEZZQ010000041">
    <property type="protein sequence ID" value="CAB4774787.1"/>
    <property type="molecule type" value="Genomic_DNA"/>
</dbReference>
<sequence length="236" mass="25592">MNTSTENPATTPPALPSATASTTALPTPRLRGVIHLVMSPLALVAGLTLVTLAATFRGRIAGALYTLTAVLLFTCSALYHRGKWSPEVKAVWRRIDHANIPILIAGTYTPFALFLLTKTSSIVMLCVVWGGAIAAAVFRILWMNAPRWLYVPVYIALGWVAVIYMPTFWQRGGVLVCVLIILGGVLYSVGGIFYALKKPNISIKWFGFHELFHALTAAAFIVQFIAALLVILSPPV</sequence>
<name>A0A6J7FN65_9ZZZZ</name>
<evidence type="ECO:0000256" key="5">
    <source>
        <dbReference type="SAM" id="MobiDB-lite"/>
    </source>
</evidence>
<accession>A0A6J7FN65</accession>
<comment type="subcellular location">
    <subcellularLocation>
        <location evidence="1">Membrane</location>
        <topology evidence="1">Multi-pass membrane protein</topology>
    </subcellularLocation>
</comment>
<evidence type="ECO:0000256" key="2">
    <source>
        <dbReference type="ARBA" id="ARBA00022692"/>
    </source>
</evidence>
<proteinExistence type="predicted"/>
<dbReference type="EMBL" id="CAFBQA010000038">
    <property type="protein sequence ID" value="CAB5038486.1"/>
    <property type="molecule type" value="Genomic_DNA"/>
</dbReference>
<keyword evidence="2 6" id="KW-0812">Transmembrane</keyword>